<dbReference type="AlphaFoldDB" id="K9XNY2"/>
<feature type="signal peptide" evidence="7">
    <location>
        <begin position="1"/>
        <end position="23"/>
    </location>
</feature>
<evidence type="ECO:0000313" key="9">
    <source>
        <dbReference type="Proteomes" id="UP000010473"/>
    </source>
</evidence>
<organism evidence="8 9">
    <name type="scientific">Stanieria cyanosphaera (strain ATCC 29371 / PCC 7437)</name>
    <dbReference type="NCBI Taxonomy" id="111780"/>
    <lineage>
        <taxon>Bacteria</taxon>
        <taxon>Bacillati</taxon>
        <taxon>Cyanobacteriota</taxon>
        <taxon>Cyanophyceae</taxon>
        <taxon>Pleurocapsales</taxon>
        <taxon>Dermocarpellaceae</taxon>
        <taxon>Stanieria</taxon>
    </lineage>
</organism>
<reference evidence="9" key="1">
    <citation type="journal article" date="2013" name="Proc. Natl. Acad. Sci. U.S.A.">
        <title>Improving the coverage of the cyanobacterial phylum using diversity-driven genome sequencing.</title>
        <authorList>
            <person name="Shih P.M."/>
            <person name="Wu D."/>
            <person name="Latifi A."/>
            <person name="Axen S.D."/>
            <person name="Fewer D.P."/>
            <person name="Talla E."/>
            <person name="Calteau A."/>
            <person name="Cai F."/>
            <person name="Tandeau de Marsac N."/>
            <person name="Rippka R."/>
            <person name="Herdman M."/>
            <person name="Sivonen K."/>
            <person name="Coursin T."/>
            <person name="Laurent T."/>
            <person name="Goodwin L."/>
            <person name="Nolan M."/>
            <person name="Davenport K.W."/>
            <person name="Han C.S."/>
            <person name="Rubin E.M."/>
            <person name="Eisen J.A."/>
            <person name="Woyke T."/>
            <person name="Gugger M."/>
            <person name="Kerfeld C.A."/>
        </authorList>
    </citation>
    <scope>NUCLEOTIDE SEQUENCE [LARGE SCALE GENOMIC DNA]</scope>
    <source>
        <strain evidence="9">ATCC 29371 / PCC 7437</strain>
    </source>
</reference>
<dbReference type="PANTHER" id="PTHR34939:SF1">
    <property type="entry name" value="PHOTOSYSTEM I REACTION CENTER SUBUNIT III, CHLOROPLASTIC"/>
    <property type="match status" value="1"/>
</dbReference>
<gene>
    <name evidence="8" type="ordered locus">Sta7437_0638</name>
</gene>
<sequence length="167" mass="18289">MRRLFALILVVTLWFNFAPSASADADGVAGLTRCADNPAYLQKAKNFLNTTSDPQSGQRRAAVYAEALCGPEGYPHLIVDGRWSHIGDFFIPSVLFLYITGCIGWAGRSYLIAIRNDKEPEMKEVILDVPLAVKSMIASAAWPLAAFGEWTTGKLTVKDSEIPISPR</sequence>
<dbReference type="Pfam" id="PF02507">
    <property type="entry name" value="PSI_PsaF"/>
    <property type="match status" value="1"/>
</dbReference>
<comment type="subcellular location">
    <subcellularLocation>
        <location evidence="6">Cellular thylakoid membrane</location>
    </subcellularLocation>
</comment>
<dbReference type="GO" id="GO:0015979">
    <property type="term" value="P:photosynthesis"/>
    <property type="evidence" value="ECO:0007669"/>
    <property type="project" value="UniProtKB-UniRule"/>
</dbReference>
<dbReference type="PANTHER" id="PTHR34939">
    <property type="entry name" value="PHOTOSYSTEM I REACTION CENTER SUBUNIT III, CHLOROPLASTIC"/>
    <property type="match status" value="1"/>
</dbReference>
<evidence type="ECO:0000256" key="5">
    <source>
        <dbReference type="ARBA" id="ARBA00033433"/>
    </source>
</evidence>
<dbReference type="HOGENOM" id="CLU_098828_1_0_3"/>
<dbReference type="STRING" id="111780.Sta7437_0638"/>
<dbReference type="PATRIC" id="fig|111780.3.peg.670"/>
<evidence type="ECO:0000256" key="2">
    <source>
        <dbReference type="ARBA" id="ARBA00016492"/>
    </source>
</evidence>
<protein>
    <recommendedName>
        <fullName evidence="2 6">Photosystem I reaction center subunit III</fullName>
    </recommendedName>
    <alternativeName>
        <fullName evidence="5 6">PSI-F</fullName>
    </alternativeName>
</protein>
<evidence type="ECO:0000256" key="4">
    <source>
        <dbReference type="ARBA" id="ARBA00022836"/>
    </source>
</evidence>
<comment type="function">
    <text evidence="6">Participates in efficiency of electron transfer from plastocyanin to P700 (or cytochrome c553 in algae and cyanobacteria). This plastocyanin-docking protein contributes to the specific association of plastocyanin to PSI.</text>
</comment>
<keyword evidence="6" id="KW-0472">Membrane</keyword>
<dbReference type="OrthoDB" id="512859at2"/>
<comment type="similarity">
    <text evidence="1 6">Belongs to the PsaF family.</text>
</comment>
<evidence type="ECO:0000256" key="7">
    <source>
        <dbReference type="SAM" id="SignalP"/>
    </source>
</evidence>
<feature type="transmembrane region" description="Helical" evidence="6">
    <location>
        <begin position="89"/>
        <end position="113"/>
    </location>
</feature>
<keyword evidence="9" id="KW-1185">Reference proteome</keyword>
<dbReference type="SUPFAM" id="SSF81536">
    <property type="entry name" value="Subunit III of photosystem I reaction centre, PsaF"/>
    <property type="match status" value="1"/>
</dbReference>
<keyword evidence="4 6" id="KW-0603">Photosystem I</keyword>
<keyword evidence="6" id="KW-0793">Thylakoid</keyword>
<name>K9XNY2_STAC7</name>
<dbReference type="GO" id="GO:0009538">
    <property type="term" value="C:photosystem I reaction center"/>
    <property type="evidence" value="ECO:0007669"/>
    <property type="project" value="UniProtKB-UniRule"/>
</dbReference>
<feature type="chain" id="PRO_5003937924" description="Photosystem I reaction center subunit III" evidence="7">
    <location>
        <begin position="24"/>
        <end position="167"/>
    </location>
</feature>
<evidence type="ECO:0000256" key="6">
    <source>
        <dbReference type="RuleBase" id="RU368107"/>
    </source>
</evidence>
<dbReference type="InterPro" id="IPR036577">
    <property type="entry name" value="PSI_PsaF_sf"/>
</dbReference>
<dbReference type="KEGG" id="scs:Sta7437_0638"/>
<accession>K9XNY2</accession>
<dbReference type="Proteomes" id="UP000010473">
    <property type="component" value="Chromosome"/>
</dbReference>
<evidence type="ECO:0000256" key="1">
    <source>
        <dbReference type="ARBA" id="ARBA00008386"/>
    </source>
</evidence>
<dbReference type="GO" id="GO:0031676">
    <property type="term" value="C:plasma membrane-derived thylakoid membrane"/>
    <property type="evidence" value="ECO:0007669"/>
    <property type="project" value="UniProtKB-SubCell"/>
</dbReference>
<dbReference type="InterPro" id="IPR003666">
    <property type="entry name" value="PSI_PsaF"/>
</dbReference>
<dbReference type="Gene3D" id="1.10.8.110">
    <property type="entry name" value="Photosystem I PsaF, reaction centre subunit III"/>
    <property type="match status" value="1"/>
</dbReference>
<keyword evidence="3 6" id="KW-0602">Photosynthesis</keyword>
<proteinExistence type="inferred from homology"/>
<dbReference type="eggNOG" id="ENOG502ZBQN">
    <property type="taxonomic scope" value="Bacteria"/>
</dbReference>
<dbReference type="RefSeq" id="WP_015191906.1">
    <property type="nucleotide sequence ID" value="NC_019748.1"/>
</dbReference>
<keyword evidence="6" id="KW-1133">Transmembrane helix</keyword>
<evidence type="ECO:0000256" key="3">
    <source>
        <dbReference type="ARBA" id="ARBA00022531"/>
    </source>
</evidence>
<evidence type="ECO:0000313" key="8">
    <source>
        <dbReference type="EMBL" id="AFZ34233.1"/>
    </source>
</evidence>
<keyword evidence="6 7" id="KW-0732">Signal</keyword>
<dbReference type="EMBL" id="CP003653">
    <property type="protein sequence ID" value="AFZ34233.1"/>
    <property type="molecule type" value="Genomic_DNA"/>
</dbReference>
<keyword evidence="6" id="KW-0812">Transmembrane</keyword>